<reference evidence="1 2" key="1">
    <citation type="submission" date="2021-06" db="EMBL/GenBank/DDBJ databases">
        <title>Caerostris extrusa draft genome.</title>
        <authorList>
            <person name="Kono N."/>
            <person name="Arakawa K."/>
        </authorList>
    </citation>
    <scope>NUCLEOTIDE SEQUENCE [LARGE SCALE GENOMIC DNA]</scope>
</reference>
<organism evidence="1 2">
    <name type="scientific">Caerostris extrusa</name>
    <name type="common">Bark spider</name>
    <name type="synonym">Caerostris bankana</name>
    <dbReference type="NCBI Taxonomy" id="172846"/>
    <lineage>
        <taxon>Eukaryota</taxon>
        <taxon>Metazoa</taxon>
        <taxon>Ecdysozoa</taxon>
        <taxon>Arthropoda</taxon>
        <taxon>Chelicerata</taxon>
        <taxon>Arachnida</taxon>
        <taxon>Araneae</taxon>
        <taxon>Araneomorphae</taxon>
        <taxon>Entelegynae</taxon>
        <taxon>Araneoidea</taxon>
        <taxon>Araneidae</taxon>
        <taxon>Caerostris</taxon>
    </lineage>
</organism>
<gene>
    <name evidence="1" type="ORF">CEXT_584641</name>
</gene>
<accession>A0AAV4U760</accession>
<comment type="caution">
    <text evidence="1">The sequence shown here is derived from an EMBL/GenBank/DDBJ whole genome shotgun (WGS) entry which is preliminary data.</text>
</comment>
<name>A0AAV4U760_CAEEX</name>
<sequence>MDECWLVIVLLPATGNIRKNQLHVRKHMMIGLDDGSLSGPWCIGELFVAEISTGSYLLSNRRHSPRQIMEQNLVSARVSRMTSSGLRMRIMRLREKERFFVVNREIVFWPGDEWTSAGYLLCFFMPLEISEGINCM</sequence>
<evidence type="ECO:0000313" key="1">
    <source>
        <dbReference type="EMBL" id="GIY53551.1"/>
    </source>
</evidence>
<proteinExistence type="predicted"/>
<dbReference type="EMBL" id="BPLR01012374">
    <property type="protein sequence ID" value="GIY53551.1"/>
    <property type="molecule type" value="Genomic_DNA"/>
</dbReference>
<dbReference type="AlphaFoldDB" id="A0AAV4U760"/>
<protein>
    <submittedName>
        <fullName evidence="1">Uncharacterized protein</fullName>
    </submittedName>
</protein>
<dbReference type="Proteomes" id="UP001054945">
    <property type="component" value="Unassembled WGS sequence"/>
</dbReference>
<evidence type="ECO:0000313" key="2">
    <source>
        <dbReference type="Proteomes" id="UP001054945"/>
    </source>
</evidence>
<keyword evidence="2" id="KW-1185">Reference proteome</keyword>